<sequence>MKKILLLLIPFIMVMAACASPTAEEQNNEEKLTVYSTVYPLQYFTERIGGELVDVKTIYPPGADEHTFEPSQKEMIAIADADLFIYLGLGLEGFVDNAKNTLKNENVTMIPAGENIHLEEAKTEDEHEGHSHEEHGEEEHDHDHAHGEDGHEHHHHGDVDPHVWIDPLYSKELAESIKNALIDKMPEEEKTLNANYEKLAAELDELNNEFTKVTNEAKNKKFIVSHAAFGYWEERYGLEQISISGLSTSSEPSQKELQKIIDDAKEHNLDYIFFEQNVSSKLTEIIQTEIGAEPLTIHNLSVLTQEDIDNEENYFTLMNKNIENLNKALN</sequence>
<dbReference type="Gene3D" id="3.40.50.1980">
    <property type="entry name" value="Nitrogenase molybdenum iron protein domain"/>
    <property type="match status" value="3"/>
</dbReference>
<comment type="similarity">
    <text evidence="3">Belongs to the bacterial solute-binding protein 9 family.</text>
</comment>
<dbReference type="PANTHER" id="PTHR42953:SF8">
    <property type="entry name" value="ZINT DOMAIN-CONTAINING PROTEIN"/>
    <property type="match status" value="1"/>
</dbReference>
<dbReference type="EMBL" id="PISD01000001">
    <property type="protein sequence ID" value="PKG31002.1"/>
    <property type="molecule type" value="Genomic_DNA"/>
</dbReference>
<dbReference type="InterPro" id="IPR050492">
    <property type="entry name" value="Bact_metal-bind_prot9"/>
</dbReference>
<keyword evidence="8" id="KW-1185">Reference proteome</keyword>
<evidence type="ECO:0000313" key="8">
    <source>
        <dbReference type="Proteomes" id="UP000233343"/>
    </source>
</evidence>
<dbReference type="InterPro" id="IPR006127">
    <property type="entry name" value="ZnuA-like"/>
</dbReference>
<proteinExistence type="inferred from homology"/>
<feature type="chain" id="PRO_5014612210" evidence="6">
    <location>
        <begin position="20"/>
        <end position="330"/>
    </location>
</feature>
<organism evidence="7 8">
    <name type="scientific">Cytobacillus horneckiae</name>
    <dbReference type="NCBI Taxonomy" id="549687"/>
    <lineage>
        <taxon>Bacteria</taxon>
        <taxon>Bacillati</taxon>
        <taxon>Bacillota</taxon>
        <taxon>Bacilli</taxon>
        <taxon>Bacillales</taxon>
        <taxon>Bacillaceae</taxon>
        <taxon>Cytobacillus</taxon>
    </lineage>
</organism>
<dbReference type="AlphaFoldDB" id="A0A2N0ZNB7"/>
<gene>
    <name evidence="7" type="ORF">CWS20_00205</name>
</gene>
<dbReference type="GO" id="GO:0046872">
    <property type="term" value="F:metal ion binding"/>
    <property type="evidence" value="ECO:0007669"/>
    <property type="project" value="InterPro"/>
</dbReference>
<protein>
    <submittedName>
        <fullName evidence="7">Adhesin</fullName>
    </submittedName>
</protein>
<name>A0A2N0ZNB7_9BACI</name>
<dbReference type="RefSeq" id="WP_066190950.1">
    <property type="nucleotide sequence ID" value="NZ_JARMMB010000002.1"/>
</dbReference>
<evidence type="ECO:0000256" key="3">
    <source>
        <dbReference type="RuleBase" id="RU003512"/>
    </source>
</evidence>
<evidence type="ECO:0000256" key="2">
    <source>
        <dbReference type="ARBA" id="ARBA00022729"/>
    </source>
</evidence>
<reference evidence="7 8" key="1">
    <citation type="journal article" date="2010" name="Int. J. Syst. Evol. Microbiol.">
        <title>Bacillus horneckiae sp. nov., isolated from a spacecraft-assembly clean room.</title>
        <authorList>
            <person name="Vaishampayan P."/>
            <person name="Probst A."/>
            <person name="Krishnamurthi S."/>
            <person name="Ghosh S."/>
            <person name="Osman S."/>
            <person name="McDowall A."/>
            <person name="Ruckmani A."/>
            <person name="Mayilraj S."/>
            <person name="Venkateswaran K."/>
        </authorList>
    </citation>
    <scope>NUCLEOTIDE SEQUENCE [LARGE SCALE GENOMIC DNA]</scope>
    <source>
        <strain evidence="8">1PO1SC</strain>
    </source>
</reference>
<keyword evidence="2 6" id="KW-0732">Signal</keyword>
<feature type="region of interest" description="Disordered" evidence="5">
    <location>
        <begin position="122"/>
        <end position="159"/>
    </location>
</feature>
<dbReference type="Pfam" id="PF01297">
    <property type="entry name" value="ZnuA"/>
    <property type="match status" value="1"/>
</dbReference>
<evidence type="ECO:0000313" key="7">
    <source>
        <dbReference type="EMBL" id="PKG31002.1"/>
    </source>
</evidence>
<dbReference type="PANTHER" id="PTHR42953">
    <property type="entry name" value="HIGH-AFFINITY ZINC UPTAKE SYSTEM PROTEIN ZNUA-RELATED"/>
    <property type="match status" value="1"/>
</dbReference>
<evidence type="ECO:0000256" key="1">
    <source>
        <dbReference type="ARBA" id="ARBA00022448"/>
    </source>
</evidence>
<feature type="signal peptide" evidence="6">
    <location>
        <begin position="1"/>
        <end position="19"/>
    </location>
</feature>
<feature type="coiled-coil region" evidence="4">
    <location>
        <begin position="189"/>
        <end position="216"/>
    </location>
</feature>
<dbReference type="Proteomes" id="UP000233343">
    <property type="component" value="Unassembled WGS sequence"/>
</dbReference>
<dbReference type="PROSITE" id="PS51257">
    <property type="entry name" value="PROKAR_LIPOPROTEIN"/>
    <property type="match status" value="1"/>
</dbReference>
<dbReference type="GO" id="GO:0007155">
    <property type="term" value="P:cell adhesion"/>
    <property type="evidence" value="ECO:0007669"/>
    <property type="project" value="InterPro"/>
</dbReference>
<dbReference type="InterPro" id="IPR006128">
    <property type="entry name" value="Lipoprotein_PsaA-like"/>
</dbReference>
<dbReference type="SUPFAM" id="SSF53807">
    <property type="entry name" value="Helical backbone' metal receptor"/>
    <property type="match status" value="1"/>
</dbReference>
<evidence type="ECO:0000256" key="5">
    <source>
        <dbReference type="SAM" id="MobiDB-lite"/>
    </source>
</evidence>
<evidence type="ECO:0000256" key="4">
    <source>
        <dbReference type="SAM" id="Coils"/>
    </source>
</evidence>
<keyword evidence="4" id="KW-0175">Coiled coil</keyword>
<dbReference type="PRINTS" id="PR00690">
    <property type="entry name" value="ADHESNFAMILY"/>
</dbReference>
<keyword evidence="1 3" id="KW-0813">Transport</keyword>
<evidence type="ECO:0000256" key="6">
    <source>
        <dbReference type="SAM" id="SignalP"/>
    </source>
</evidence>
<dbReference type="GO" id="GO:0030001">
    <property type="term" value="P:metal ion transport"/>
    <property type="evidence" value="ECO:0007669"/>
    <property type="project" value="InterPro"/>
</dbReference>
<comment type="caution">
    <text evidence="7">The sequence shown here is derived from an EMBL/GenBank/DDBJ whole genome shotgun (WGS) entry which is preliminary data.</text>
</comment>
<accession>A0A2N0ZNB7</accession>